<accession>A0A8S1S9I3</accession>
<proteinExistence type="predicted"/>
<dbReference type="EMBL" id="CAJJDP010000006">
    <property type="protein sequence ID" value="CAD8136443.1"/>
    <property type="molecule type" value="Genomic_DNA"/>
</dbReference>
<name>A0A8S1S9I3_PAROT</name>
<dbReference type="AlphaFoldDB" id="A0A8S1S9I3"/>
<comment type="caution">
    <text evidence="1">The sequence shown here is derived from an EMBL/GenBank/DDBJ whole genome shotgun (WGS) entry which is preliminary data.</text>
</comment>
<dbReference type="Proteomes" id="UP000683925">
    <property type="component" value="Unassembled WGS sequence"/>
</dbReference>
<evidence type="ECO:0000313" key="2">
    <source>
        <dbReference type="Proteomes" id="UP000683925"/>
    </source>
</evidence>
<evidence type="ECO:0000313" key="1">
    <source>
        <dbReference type="EMBL" id="CAD8136443.1"/>
    </source>
</evidence>
<sequence length="74" mass="8879">MKFYSRSLYNKDSTLYSIMCIIHESLDAANNLHFKFYVKMQKERYACKIIVKNTLYIRRDKLNDGFCLFIIAII</sequence>
<organism evidence="1 2">
    <name type="scientific">Paramecium octaurelia</name>
    <dbReference type="NCBI Taxonomy" id="43137"/>
    <lineage>
        <taxon>Eukaryota</taxon>
        <taxon>Sar</taxon>
        <taxon>Alveolata</taxon>
        <taxon>Ciliophora</taxon>
        <taxon>Intramacronucleata</taxon>
        <taxon>Oligohymenophorea</taxon>
        <taxon>Peniculida</taxon>
        <taxon>Parameciidae</taxon>
        <taxon>Paramecium</taxon>
    </lineage>
</organism>
<keyword evidence="2" id="KW-1185">Reference proteome</keyword>
<protein>
    <submittedName>
        <fullName evidence="1">Uncharacterized protein</fullName>
    </submittedName>
</protein>
<reference evidence="1" key="1">
    <citation type="submission" date="2021-01" db="EMBL/GenBank/DDBJ databases">
        <authorList>
            <consortium name="Genoscope - CEA"/>
            <person name="William W."/>
        </authorList>
    </citation>
    <scope>NUCLEOTIDE SEQUENCE</scope>
</reference>
<gene>
    <name evidence="1" type="ORF">POCTA_138.1.T0070394</name>
</gene>